<organism evidence="4">
    <name type="scientific">Acidithiobacillus sulfuriphilus</name>
    <dbReference type="NCBI Taxonomy" id="1867749"/>
    <lineage>
        <taxon>Bacteria</taxon>
        <taxon>Pseudomonadati</taxon>
        <taxon>Pseudomonadota</taxon>
        <taxon>Acidithiobacillia</taxon>
        <taxon>Acidithiobacillales</taxon>
        <taxon>Acidithiobacillaceae</taxon>
        <taxon>Acidithiobacillus</taxon>
    </lineage>
</organism>
<reference evidence="4" key="1">
    <citation type="submission" date="2018-10" db="EMBL/GenBank/DDBJ databases">
        <title>Acidithiobacillus sulfuriphilus sp. nov.: an extremely acidophilic sulfur-oxidizing chemolithotroph isolated from a neutral pH environment.</title>
        <authorList>
            <person name="Falagan C."/>
            <person name="Moya-Beltran A."/>
            <person name="Quatrini R."/>
            <person name="Johnson D.B."/>
        </authorList>
    </citation>
    <scope>NUCLEOTIDE SEQUENCE [LARGE SCALE GENOMIC DNA]</scope>
    <source>
        <strain evidence="4">CJ-2</strain>
    </source>
</reference>
<evidence type="ECO:0000256" key="2">
    <source>
        <dbReference type="ARBA" id="ARBA00007637"/>
    </source>
</evidence>
<dbReference type="AlphaFoldDB" id="A0A3M8R5D1"/>
<accession>A0A3M8R5D1</accession>
<sequence>MRIVILGGDGFCGWPTSLYLSRRGHEVHILDNFVRRRQDRELGVESLTPIRPLEERLQVWQTLSGRRIGFTAMDIAKDYEPLLDFLGRWRPHAIVHFAEQRSAPYSMKSPWHKRYTVDNNLNATHNVLCALVECGLEAHCHLVHLGTMGVYGYKTSRFQLPEGYQKVKLVSPDCEESEETEILYPADPGSIYHMTKTQDQLFFYYYNKNDGLRITDLHQGVVWGTETAETQLDERLINRFDYDGDFGTVLNRFLMQAAVGHPLTVHGTGGQTRAFIHIRDTVRCIELAIDHPPEIGERVRVFNQTTETHRVRDLARLIHTLTDIPVAFVDNPRNEQAENELRVANQGLRNLGLEPVTLSAGLLEEIRGIAQKYRDRCDSAKILCRSHWRRPPEPDS</sequence>
<dbReference type="Pfam" id="PF01370">
    <property type="entry name" value="Epimerase"/>
    <property type="match status" value="1"/>
</dbReference>
<dbReference type="Gene3D" id="3.40.50.720">
    <property type="entry name" value="NAD(P)-binding Rossmann-like Domain"/>
    <property type="match status" value="1"/>
</dbReference>
<proteinExistence type="inferred from homology"/>
<gene>
    <name evidence="4" type="ORF">EC580_06440</name>
</gene>
<comment type="caution">
    <text evidence="4">The sequence shown here is derived from an EMBL/GenBank/DDBJ whole genome shotgun (WGS) entry which is preliminary data.</text>
</comment>
<protein>
    <submittedName>
        <fullName evidence="4">NAD-dependent epimerase/dehydratase family protein</fullName>
    </submittedName>
</protein>
<dbReference type="EMBL" id="RIZI01000155">
    <property type="protein sequence ID" value="RNF63763.1"/>
    <property type="molecule type" value="Genomic_DNA"/>
</dbReference>
<dbReference type="Gene3D" id="3.90.25.10">
    <property type="entry name" value="UDP-galactose 4-epimerase, domain 1"/>
    <property type="match status" value="1"/>
</dbReference>
<dbReference type="InterPro" id="IPR036291">
    <property type="entry name" value="NAD(P)-bd_dom_sf"/>
</dbReference>
<evidence type="ECO:0000256" key="1">
    <source>
        <dbReference type="ARBA" id="ARBA00005125"/>
    </source>
</evidence>
<dbReference type="PANTHER" id="PTHR43000">
    <property type="entry name" value="DTDP-D-GLUCOSE 4,6-DEHYDRATASE-RELATED"/>
    <property type="match status" value="1"/>
</dbReference>
<dbReference type="OrthoDB" id="9771073at2"/>
<evidence type="ECO:0000259" key="3">
    <source>
        <dbReference type="Pfam" id="PF01370"/>
    </source>
</evidence>
<comment type="pathway">
    <text evidence="1">Bacterial outer membrane biogenesis; LPS O-antigen biosynthesis.</text>
</comment>
<dbReference type="RefSeq" id="WP_123103329.1">
    <property type="nucleotide sequence ID" value="NZ_CP127527.1"/>
</dbReference>
<dbReference type="SUPFAM" id="SSF51735">
    <property type="entry name" value="NAD(P)-binding Rossmann-fold domains"/>
    <property type="match status" value="1"/>
</dbReference>
<evidence type="ECO:0000313" key="4">
    <source>
        <dbReference type="EMBL" id="RNF63763.1"/>
    </source>
</evidence>
<feature type="domain" description="NAD-dependent epimerase/dehydratase" evidence="3">
    <location>
        <begin position="3"/>
        <end position="295"/>
    </location>
</feature>
<comment type="similarity">
    <text evidence="2">Belongs to the NAD(P)-dependent epimerase/dehydratase family.</text>
</comment>
<dbReference type="InterPro" id="IPR001509">
    <property type="entry name" value="Epimerase_deHydtase"/>
</dbReference>
<name>A0A3M8R5D1_9PROT</name>